<accession>A0A6V7Q0D4</accession>
<evidence type="ECO:0000256" key="1">
    <source>
        <dbReference type="SAM" id="MobiDB-lite"/>
    </source>
</evidence>
<organism evidence="2">
    <name type="scientific">Ananas comosus var. bracteatus</name>
    <name type="common">red pineapple</name>
    <dbReference type="NCBI Taxonomy" id="296719"/>
    <lineage>
        <taxon>Eukaryota</taxon>
        <taxon>Viridiplantae</taxon>
        <taxon>Streptophyta</taxon>
        <taxon>Embryophyta</taxon>
        <taxon>Tracheophyta</taxon>
        <taxon>Spermatophyta</taxon>
        <taxon>Magnoliopsida</taxon>
        <taxon>Liliopsida</taxon>
        <taxon>Poales</taxon>
        <taxon>Bromeliaceae</taxon>
        <taxon>Bromelioideae</taxon>
        <taxon>Ananas</taxon>
    </lineage>
</organism>
<dbReference type="EMBL" id="LR862131">
    <property type="protein sequence ID" value="CAD1836387.1"/>
    <property type="molecule type" value="Genomic_DNA"/>
</dbReference>
<gene>
    <name evidence="2" type="ORF">CB5_LOCUS19598</name>
</gene>
<proteinExistence type="predicted"/>
<feature type="compositionally biased region" description="Basic and acidic residues" evidence="1">
    <location>
        <begin position="13"/>
        <end position="33"/>
    </location>
</feature>
<evidence type="ECO:0000313" key="2">
    <source>
        <dbReference type="EMBL" id="CAD1836387.1"/>
    </source>
</evidence>
<feature type="region of interest" description="Disordered" evidence="1">
    <location>
        <begin position="1"/>
        <end position="33"/>
    </location>
</feature>
<name>A0A6V7Q0D4_ANACO</name>
<reference evidence="2" key="1">
    <citation type="submission" date="2020-07" db="EMBL/GenBank/DDBJ databases">
        <authorList>
            <person name="Lin J."/>
        </authorList>
    </citation>
    <scope>NUCLEOTIDE SEQUENCE</scope>
</reference>
<dbReference type="AlphaFoldDB" id="A0A6V7Q0D4"/>
<sequence>MYEVNNAARNPTRSKEEQRGRDQNPQKSIKNEKELKRGSSYLFSTGLGLKRAAKGLECPVCIVYRYTKKCTGTLPTKQPNPSLRLAENPKCTGTTIKVYRYKSCTGRNTVHDPPRSVEKFGTQIKHSNIAICKGPVCYRLVTLEVCAIRLDQAIRLMRDRISRVRKPFL</sequence>
<protein>
    <submittedName>
        <fullName evidence="2">Uncharacterized protein</fullName>
    </submittedName>
</protein>